<evidence type="ECO:0000313" key="3">
    <source>
        <dbReference type="EMBL" id="TRY70822.1"/>
    </source>
</evidence>
<dbReference type="SUPFAM" id="SSF100895">
    <property type="entry name" value="Kazal-type serine protease inhibitors"/>
    <property type="match status" value="1"/>
</dbReference>
<dbReference type="EMBL" id="VCGU01000009">
    <property type="protein sequence ID" value="TRY70822.1"/>
    <property type="molecule type" value="Genomic_DNA"/>
</dbReference>
<evidence type="ECO:0000313" key="4">
    <source>
        <dbReference type="Proteomes" id="UP000318571"/>
    </source>
</evidence>
<protein>
    <recommendedName>
        <fullName evidence="2">Kazal-like domain-containing protein</fullName>
    </recommendedName>
</protein>
<keyword evidence="4" id="KW-1185">Reference proteome</keyword>
<proteinExistence type="predicted"/>
<dbReference type="AlphaFoldDB" id="A0A553NZM5"/>
<dbReference type="InterPro" id="IPR036058">
    <property type="entry name" value="Kazal_dom_sf"/>
</dbReference>
<feature type="domain" description="Kazal-like" evidence="2">
    <location>
        <begin position="38"/>
        <end position="82"/>
    </location>
</feature>
<dbReference type="PROSITE" id="PS51465">
    <property type="entry name" value="KAZAL_2"/>
    <property type="match status" value="1"/>
</dbReference>
<keyword evidence="1" id="KW-0732">Signal</keyword>
<reference evidence="3 4" key="1">
    <citation type="journal article" date="2018" name="Nat. Ecol. Evol.">
        <title>Genomic signatures of mitonuclear coevolution across populations of Tigriopus californicus.</title>
        <authorList>
            <person name="Barreto F.S."/>
            <person name="Watson E.T."/>
            <person name="Lima T.G."/>
            <person name="Willett C.S."/>
            <person name="Edmands S."/>
            <person name="Li W."/>
            <person name="Burton R.S."/>
        </authorList>
    </citation>
    <scope>NUCLEOTIDE SEQUENCE [LARGE SCALE GENOMIC DNA]</scope>
    <source>
        <strain evidence="3 4">San Diego</strain>
    </source>
</reference>
<accession>A0A553NZM5</accession>
<organism evidence="3 4">
    <name type="scientific">Tigriopus californicus</name>
    <name type="common">Marine copepod</name>
    <dbReference type="NCBI Taxonomy" id="6832"/>
    <lineage>
        <taxon>Eukaryota</taxon>
        <taxon>Metazoa</taxon>
        <taxon>Ecdysozoa</taxon>
        <taxon>Arthropoda</taxon>
        <taxon>Crustacea</taxon>
        <taxon>Multicrustacea</taxon>
        <taxon>Hexanauplia</taxon>
        <taxon>Copepoda</taxon>
        <taxon>Harpacticoida</taxon>
        <taxon>Harpacticidae</taxon>
        <taxon>Tigriopus</taxon>
    </lineage>
</organism>
<gene>
    <name evidence="3" type="ORF">TCAL_13175</name>
</gene>
<dbReference type="Proteomes" id="UP000318571">
    <property type="component" value="Chromosome 9"/>
</dbReference>
<dbReference type="Pfam" id="PF07648">
    <property type="entry name" value="Kazal_2"/>
    <property type="match status" value="2"/>
</dbReference>
<dbReference type="InterPro" id="IPR002350">
    <property type="entry name" value="Kazal_dom"/>
</dbReference>
<name>A0A553NZM5_TIGCA</name>
<comment type="caution">
    <text evidence="3">The sequence shown here is derived from an EMBL/GenBank/DDBJ whole genome shotgun (WGS) entry which is preliminary data.</text>
</comment>
<evidence type="ECO:0000256" key="1">
    <source>
        <dbReference type="SAM" id="SignalP"/>
    </source>
</evidence>
<sequence>MKTLVILTCVLGVSIIAEAQLESQNNSSQNNSSQNNRVSNTGTCNCQGNLPIPICGKNGDTFDNICEANCKSEEVECNQECPCPPSAPQVSSKSATNVTIASILAKPTNSFNSTIKEVSVQPKPCSVAIKKVCADNGTTFENACKAENSGLVRIKSGFKMIVCI</sequence>
<feature type="signal peptide" evidence="1">
    <location>
        <begin position="1"/>
        <end position="19"/>
    </location>
</feature>
<evidence type="ECO:0000259" key="2">
    <source>
        <dbReference type="PROSITE" id="PS51465"/>
    </source>
</evidence>
<feature type="chain" id="PRO_5021836051" description="Kazal-like domain-containing protein" evidence="1">
    <location>
        <begin position="20"/>
        <end position="164"/>
    </location>
</feature>